<comment type="similarity">
    <text evidence="1 2">Belongs to the MET18/MMS19 family.</text>
</comment>
<keyword evidence="2" id="KW-0234">DNA repair</keyword>
<proteinExistence type="inferred from homology"/>
<gene>
    <name evidence="5" type="primary">LOC116291284</name>
</gene>
<keyword evidence="4" id="KW-1185">Reference proteome</keyword>
<sequence length="686" mass="76844">MGIVLQECNEYLSSLDLRMMKPNGRILQSTALAAEPAYQQVLQSSLPLLVDKYNSQPMGIAKKITLDVILELLKVAKTFYHMTQDSALVTHKDALVTLLFEALTSESHALCCAGITGLVVLVTLKGMITDNQVIILVEHLTKQALNSKDMIVRQESTTALAYLSSKFPAVIKAKLLPAVQSYLKTEECVAMEQEKDGNTEYSSGCHGYAMETLSTVCTEESVVRDIIPVILQHGKNLAEINDVSDAMKSKGLRTYKCLLSVVQGTIKHNVVQPEYYSELVIPDLLHLSIKPVLQGRETNLMLESDILEIFSSIFRTIVCQMQSESTEKCLQSIVELFLDGKLPNSLNNYKVDSFLPLEVESPWQQTQLVSLLMPCLCAVKRDVCISQFSILMQKLQTLACRSNHKRTNIAAAKCLAGLINKMKEGEELDLLMQNLMSTIWSCISNEECQENHWSSLITWIWVTRALVLRSLPVSQEFVKKIISIFSNDSVGKVAADGFYILIADSDDVMTSQMHADIKLMYKQRFFLQTLPQLLNGFQSSLPGHKHHYLSALSHLLQWIPKQVLMSEVPNLMPLLIQSLSQDQASLLLSTLQTLYSLIFDASEAIIRQVTSLVPNFLRLVKFESSMKVRIEAIKCLGAMTTLPHHVVYVYKSKVIKSLSSSLDDHKRFVRAAAVTCRNEWFLLGAS</sequence>
<evidence type="ECO:0000313" key="4">
    <source>
        <dbReference type="Proteomes" id="UP000515163"/>
    </source>
</evidence>
<dbReference type="Proteomes" id="UP000515163">
    <property type="component" value="Unplaced"/>
</dbReference>
<comment type="subcellular location">
    <subcellularLocation>
        <location evidence="2">Cytoplasm</location>
        <location evidence="2">Cytoskeleton</location>
        <location evidence="2">Spindle</location>
    </subcellularLocation>
    <subcellularLocation>
        <location evidence="2">Nucleus</location>
    </subcellularLocation>
</comment>
<dbReference type="InterPro" id="IPR039920">
    <property type="entry name" value="MMS19"/>
</dbReference>
<dbReference type="OrthoDB" id="342900at2759"/>
<dbReference type="FunCoup" id="A0A6P8HNP9">
    <property type="interactions" value="3038"/>
</dbReference>
<dbReference type="GO" id="GO:0097361">
    <property type="term" value="C:cytosolic [4Fe-4S] assembly targeting complex"/>
    <property type="evidence" value="ECO:0007669"/>
    <property type="project" value="UniProtKB-UniRule"/>
</dbReference>
<dbReference type="GO" id="GO:0006281">
    <property type="term" value="P:DNA repair"/>
    <property type="evidence" value="ECO:0007669"/>
    <property type="project" value="UniProtKB-UniRule"/>
</dbReference>
<comment type="function">
    <text evidence="2">Key component of the cytosolic iron-sulfur protein assembly (CIA) complex, a multiprotein complex that mediates the incorporation of iron-sulfur cluster into apoproteins specifically involved in DNA metabolism and genomic integrity. In the CIA complex, MMS19 acts as an adapter between early-acting CIA components and a subset of cellular target iron-sulfur proteins.</text>
</comment>
<dbReference type="InterPro" id="IPR016024">
    <property type="entry name" value="ARM-type_fold"/>
</dbReference>
<keyword evidence="2" id="KW-0206">Cytoskeleton</keyword>
<comment type="subunit">
    <text evidence="2">Component of the CIA complex.</text>
</comment>
<dbReference type="KEGG" id="aten:116291284"/>
<dbReference type="PANTHER" id="PTHR12891:SF0">
    <property type="entry name" value="MMS19 NUCLEOTIDE EXCISION REPAIR PROTEIN HOMOLOG"/>
    <property type="match status" value="1"/>
</dbReference>
<feature type="domain" description="MMS19 C-terminal" evidence="3">
    <location>
        <begin position="210"/>
        <end position="640"/>
    </location>
</feature>
<keyword evidence="2" id="KW-0539">Nucleus</keyword>
<accession>A0A6P8HNP9</accession>
<name>A0A6P8HNP9_ACTTE</name>
<protein>
    <recommendedName>
        <fullName evidence="2">MMS19 nucleotide excision repair protein</fullName>
    </recommendedName>
</protein>
<dbReference type="RefSeq" id="XP_031554300.1">
    <property type="nucleotide sequence ID" value="XM_031698440.1"/>
</dbReference>
<dbReference type="GO" id="GO:0016226">
    <property type="term" value="P:iron-sulfur cluster assembly"/>
    <property type="evidence" value="ECO:0007669"/>
    <property type="project" value="UniProtKB-UniRule"/>
</dbReference>
<dbReference type="Gene3D" id="1.25.10.10">
    <property type="entry name" value="Leucine-rich Repeat Variant"/>
    <property type="match status" value="2"/>
</dbReference>
<dbReference type="InParanoid" id="A0A6P8HNP9"/>
<reference evidence="5" key="1">
    <citation type="submission" date="2025-08" db="UniProtKB">
        <authorList>
            <consortium name="RefSeq"/>
        </authorList>
    </citation>
    <scope>IDENTIFICATION</scope>
    <source>
        <tissue evidence="5">Tentacle</tissue>
    </source>
</reference>
<evidence type="ECO:0000313" key="5">
    <source>
        <dbReference type="RefSeq" id="XP_031554300.1"/>
    </source>
</evidence>
<dbReference type="Pfam" id="PF12460">
    <property type="entry name" value="MMS19_C"/>
    <property type="match status" value="1"/>
</dbReference>
<dbReference type="GO" id="GO:0005634">
    <property type="term" value="C:nucleus"/>
    <property type="evidence" value="ECO:0007669"/>
    <property type="project" value="UniProtKB-SubCell"/>
</dbReference>
<organism evidence="4 5">
    <name type="scientific">Actinia tenebrosa</name>
    <name type="common">Australian red waratah sea anemone</name>
    <dbReference type="NCBI Taxonomy" id="6105"/>
    <lineage>
        <taxon>Eukaryota</taxon>
        <taxon>Metazoa</taxon>
        <taxon>Cnidaria</taxon>
        <taxon>Anthozoa</taxon>
        <taxon>Hexacorallia</taxon>
        <taxon>Actiniaria</taxon>
        <taxon>Actiniidae</taxon>
        <taxon>Actinia</taxon>
    </lineage>
</organism>
<dbReference type="InterPro" id="IPR011989">
    <property type="entry name" value="ARM-like"/>
</dbReference>
<evidence type="ECO:0000259" key="3">
    <source>
        <dbReference type="Pfam" id="PF12460"/>
    </source>
</evidence>
<dbReference type="AlphaFoldDB" id="A0A6P8HNP9"/>
<evidence type="ECO:0000256" key="2">
    <source>
        <dbReference type="RuleBase" id="RU367072"/>
    </source>
</evidence>
<dbReference type="GO" id="GO:0051604">
    <property type="term" value="P:protein maturation"/>
    <property type="evidence" value="ECO:0007669"/>
    <property type="project" value="UniProtKB-UniRule"/>
</dbReference>
<keyword evidence="2" id="KW-0963">Cytoplasm</keyword>
<dbReference type="GO" id="GO:0005819">
    <property type="term" value="C:spindle"/>
    <property type="evidence" value="ECO:0007669"/>
    <property type="project" value="UniProtKB-SubCell"/>
</dbReference>
<dbReference type="InterPro" id="IPR024687">
    <property type="entry name" value="MMS19_C"/>
</dbReference>
<dbReference type="PANTHER" id="PTHR12891">
    <property type="entry name" value="DNA REPAIR/TRANSCRIPTION PROTEIN MET18/MMS19"/>
    <property type="match status" value="1"/>
</dbReference>
<evidence type="ECO:0000256" key="1">
    <source>
        <dbReference type="ARBA" id="ARBA00009340"/>
    </source>
</evidence>
<dbReference type="GeneID" id="116291284"/>
<dbReference type="SUPFAM" id="SSF48371">
    <property type="entry name" value="ARM repeat"/>
    <property type="match status" value="1"/>
</dbReference>
<keyword evidence="2" id="KW-0227">DNA damage</keyword>